<dbReference type="InterPro" id="IPR054189">
    <property type="entry name" value="DUF6894"/>
</dbReference>
<organism evidence="2 3">
    <name type="scientific">Methylobacterium variabile</name>
    <dbReference type="NCBI Taxonomy" id="298794"/>
    <lineage>
        <taxon>Bacteria</taxon>
        <taxon>Pseudomonadati</taxon>
        <taxon>Pseudomonadota</taxon>
        <taxon>Alphaproteobacteria</taxon>
        <taxon>Hyphomicrobiales</taxon>
        <taxon>Methylobacteriaceae</taxon>
        <taxon>Methylobacterium</taxon>
    </lineage>
</organism>
<protein>
    <recommendedName>
        <fullName evidence="1">DUF6894 domain-containing protein</fullName>
    </recommendedName>
</protein>
<dbReference type="Proteomes" id="UP000035955">
    <property type="component" value="Unassembled WGS sequence"/>
</dbReference>
<dbReference type="PATRIC" id="fig|298794.3.peg.7940"/>
<name>A0A0J6VC32_9HYPH</name>
<evidence type="ECO:0000313" key="2">
    <source>
        <dbReference type="EMBL" id="KMO36596.1"/>
    </source>
</evidence>
<dbReference type="AlphaFoldDB" id="A0A0J6VC32"/>
<proteinExistence type="predicted"/>
<keyword evidence="3" id="KW-1185">Reference proteome</keyword>
<sequence>MPRFFFDICDGVTVRDDQGHEFADLNAVRGQLQRLLGDLIGHRRPGANAIQLRIDVRDESGARVAMVTLAAVIE</sequence>
<reference evidence="2 3" key="1">
    <citation type="submission" date="2015-03" db="EMBL/GenBank/DDBJ databases">
        <title>Genome sequencing of Methylobacterium variabile DSM 16961.</title>
        <authorList>
            <person name="Chaudhry V."/>
            <person name="Patil P.B."/>
        </authorList>
    </citation>
    <scope>NUCLEOTIDE SEQUENCE [LARGE SCALE GENOMIC DNA]</scope>
    <source>
        <strain evidence="2 3">DSM 16961</strain>
    </source>
</reference>
<dbReference type="Pfam" id="PF21834">
    <property type="entry name" value="DUF6894"/>
    <property type="match status" value="1"/>
</dbReference>
<evidence type="ECO:0000313" key="3">
    <source>
        <dbReference type="Proteomes" id="UP000035955"/>
    </source>
</evidence>
<evidence type="ECO:0000259" key="1">
    <source>
        <dbReference type="Pfam" id="PF21834"/>
    </source>
</evidence>
<gene>
    <name evidence="2" type="ORF">VQ02_15120</name>
</gene>
<feature type="domain" description="DUF6894" evidence="1">
    <location>
        <begin position="3"/>
        <end position="69"/>
    </location>
</feature>
<accession>A0A0J6VC32</accession>
<comment type="caution">
    <text evidence="2">The sequence shown here is derived from an EMBL/GenBank/DDBJ whole genome shotgun (WGS) entry which is preliminary data.</text>
</comment>
<dbReference type="EMBL" id="LABY01000097">
    <property type="protein sequence ID" value="KMO36596.1"/>
    <property type="molecule type" value="Genomic_DNA"/>
</dbReference>